<name>A0ABQ9GBM9_9NEOP</name>
<accession>A0ABQ9GBM9</accession>
<dbReference type="EMBL" id="JARBHB010000014">
    <property type="protein sequence ID" value="KAJ8868828.1"/>
    <property type="molecule type" value="Genomic_DNA"/>
</dbReference>
<gene>
    <name evidence="2" type="ORF">PR048_030369</name>
</gene>
<proteinExistence type="predicted"/>
<dbReference type="Proteomes" id="UP001159363">
    <property type="component" value="Chromosome 13"/>
</dbReference>
<evidence type="ECO:0008006" key="4">
    <source>
        <dbReference type="Google" id="ProtNLM"/>
    </source>
</evidence>
<comment type="caution">
    <text evidence="2">The sequence shown here is derived from an EMBL/GenBank/DDBJ whole genome shotgun (WGS) entry which is preliminary data.</text>
</comment>
<reference evidence="2 3" key="1">
    <citation type="submission" date="2023-02" db="EMBL/GenBank/DDBJ databases">
        <title>LHISI_Scaffold_Assembly.</title>
        <authorList>
            <person name="Stuart O.P."/>
            <person name="Cleave R."/>
            <person name="Magrath M.J.L."/>
            <person name="Mikheyev A.S."/>
        </authorList>
    </citation>
    <scope>NUCLEOTIDE SEQUENCE [LARGE SCALE GENOMIC DNA]</scope>
    <source>
        <strain evidence="2">Daus_M_001</strain>
        <tissue evidence="2">Leg muscle</tissue>
    </source>
</reference>
<organism evidence="2 3">
    <name type="scientific">Dryococelus australis</name>
    <dbReference type="NCBI Taxonomy" id="614101"/>
    <lineage>
        <taxon>Eukaryota</taxon>
        <taxon>Metazoa</taxon>
        <taxon>Ecdysozoa</taxon>
        <taxon>Arthropoda</taxon>
        <taxon>Hexapoda</taxon>
        <taxon>Insecta</taxon>
        <taxon>Pterygota</taxon>
        <taxon>Neoptera</taxon>
        <taxon>Polyneoptera</taxon>
        <taxon>Phasmatodea</taxon>
        <taxon>Verophasmatodea</taxon>
        <taxon>Anareolatae</taxon>
        <taxon>Phasmatidae</taxon>
        <taxon>Eurycanthinae</taxon>
        <taxon>Dryococelus</taxon>
    </lineage>
</organism>
<feature type="region of interest" description="Disordered" evidence="1">
    <location>
        <begin position="1"/>
        <end position="31"/>
    </location>
</feature>
<evidence type="ECO:0000313" key="2">
    <source>
        <dbReference type="EMBL" id="KAJ8868828.1"/>
    </source>
</evidence>
<evidence type="ECO:0000256" key="1">
    <source>
        <dbReference type="SAM" id="MobiDB-lite"/>
    </source>
</evidence>
<evidence type="ECO:0000313" key="3">
    <source>
        <dbReference type="Proteomes" id="UP001159363"/>
    </source>
</evidence>
<sequence length="293" mass="32312">MQGRGKRKYPEKTRRQVPSSSMIPTCENLGANPPGIEPGSSRHYCNNHATVARFVNDGLKVLWPDGIQEEKVLVLYSDAASYMLKAATALSAFHVNIIHFTCLAHGLQRIAEEVRSSYPQVNNSFINQESVSQSSISLPGTIAKCSIVPLSSTNEVGARGTNCIQRTKIKCALAYIHNNFSFIAASIKKLENIGLSLRMALDVVEECNSKLIDVRGDIGQKVLNKFEAVLVRNSGHKNVVSICKILDGEEENPPVDISPGKYHICLNLHHPLPVMSRGRFPLTKTFYRTSDIP</sequence>
<protein>
    <recommendedName>
        <fullName evidence="4">DUF659 domain-containing protein</fullName>
    </recommendedName>
</protein>
<keyword evidence="3" id="KW-1185">Reference proteome</keyword>